<dbReference type="AlphaFoldDB" id="A0A7W9G2G3"/>
<dbReference type="InterPro" id="IPR051011">
    <property type="entry name" value="Metal_resp_trans_reg"/>
</dbReference>
<evidence type="ECO:0000256" key="3">
    <source>
        <dbReference type="ARBA" id="ARBA00023163"/>
    </source>
</evidence>
<evidence type="ECO:0000313" key="5">
    <source>
        <dbReference type="EMBL" id="MBB5776000.1"/>
    </source>
</evidence>
<dbReference type="InterPro" id="IPR011991">
    <property type="entry name" value="ArsR-like_HTH"/>
</dbReference>
<sequence>MAEAREDELLMGTRLVIERLDRVPVTVTMVPGLSMFALISDALGGRDRGTPERWRQLVRSAAVTPDEMVVDSLAAPGHNIFPDVAFPGDFSRDLDVATQLEMLRDQPPDALRIELDAITDGRPPPHWQPAMKDPRRWLQGFADLIEQAWSAMHPEWQQTRALFDREVERIAVAGARGALDVVLNDLHADCTFREGALSVPDYGPDEFSIGSRGLVLIPMLAGPKALIVRLDGPDAVWLGYSPPHLTAPRPKDTEEQLQFLFGDARATILASVDQPMSMGVLARRIKCHPSVITYHCKRLESAGLVTRRRDGREIYVHLTKRGTALLDLFTS</sequence>
<name>A0A7W9G2G3_9ACTN</name>
<dbReference type="RefSeq" id="WP_185069595.1">
    <property type="nucleotide sequence ID" value="NZ_JACHMB010000001.1"/>
</dbReference>
<dbReference type="GO" id="GO:0003677">
    <property type="term" value="F:DNA binding"/>
    <property type="evidence" value="ECO:0007669"/>
    <property type="project" value="UniProtKB-KW"/>
</dbReference>
<dbReference type="EMBL" id="JACHMB010000001">
    <property type="protein sequence ID" value="MBB5776000.1"/>
    <property type="molecule type" value="Genomic_DNA"/>
</dbReference>
<reference evidence="5 6" key="1">
    <citation type="submission" date="2020-08" db="EMBL/GenBank/DDBJ databases">
        <title>Sequencing the genomes of 1000 actinobacteria strains.</title>
        <authorList>
            <person name="Klenk H.-P."/>
        </authorList>
    </citation>
    <scope>NUCLEOTIDE SEQUENCE [LARGE SCALE GENOMIC DNA]</scope>
    <source>
        <strain evidence="5 6">DSM 45507</strain>
    </source>
</reference>
<dbReference type="Proteomes" id="UP000579153">
    <property type="component" value="Unassembled WGS sequence"/>
</dbReference>
<dbReference type="GO" id="GO:0003700">
    <property type="term" value="F:DNA-binding transcription factor activity"/>
    <property type="evidence" value="ECO:0007669"/>
    <property type="project" value="InterPro"/>
</dbReference>
<organism evidence="5 6">
    <name type="scientific">Nonomuraea jabiensis</name>
    <dbReference type="NCBI Taxonomy" id="882448"/>
    <lineage>
        <taxon>Bacteria</taxon>
        <taxon>Bacillati</taxon>
        <taxon>Actinomycetota</taxon>
        <taxon>Actinomycetes</taxon>
        <taxon>Streptosporangiales</taxon>
        <taxon>Streptosporangiaceae</taxon>
        <taxon>Nonomuraea</taxon>
    </lineage>
</organism>
<dbReference type="InterPro" id="IPR036388">
    <property type="entry name" value="WH-like_DNA-bd_sf"/>
</dbReference>
<dbReference type="Pfam" id="PF01047">
    <property type="entry name" value="MarR"/>
    <property type="match status" value="1"/>
</dbReference>
<dbReference type="InterPro" id="IPR000835">
    <property type="entry name" value="HTH_MarR-typ"/>
</dbReference>
<keyword evidence="6" id="KW-1185">Reference proteome</keyword>
<dbReference type="PANTHER" id="PTHR43132:SF2">
    <property type="entry name" value="ARSENICAL RESISTANCE OPERON REPRESSOR ARSR-RELATED"/>
    <property type="match status" value="1"/>
</dbReference>
<dbReference type="InterPro" id="IPR036390">
    <property type="entry name" value="WH_DNA-bd_sf"/>
</dbReference>
<keyword evidence="3" id="KW-0804">Transcription</keyword>
<proteinExistence type="predicted"/>
<gene>
    <name evidence="5" type="ORF">HD596_002756</name>
</gene>
<dbReference type="PANTHER" id="PTHR43132">
    <property type="entry name" value="ARSENICAL RESISTANCE OPERON REPRESSOR ARSR-RELATED"/>
    <property type="match status" value="1"/>
</dbReference>
<dbReference type="InterPro" id="IPR001845">
    <property type="entry name" value="HTH_ArsR_DNA-bd_dom"/>
</dbReference>
<keyword evidence="1" id="KW-0805">Transcription regulation</keyword>
<dbReference type="SMART" id="SM00418">
    <property type="entry name" value="HTH_ARSR"/>
    <property type="match status" value="1"/>
</dbReference>
<accession>A0A7W9G2G3</accession>
<dbReference type="PROSITE" id="PS50987">
    <property type="entry name" value="HTH_ARSR_2"/>
    <property type="match status" value="1"/>
</dbReference>
<evidence type="ECO:0000313" key="6">
    <source>
        <dbReference type="Proteomes" id="UP000579153"/>
    </source>
</evidence>
<dbReference type="CDD" id="cd00090">
    <property type="entry name" value="HTH_ARSR"/>
    <property type="match status" value="1"/>
</dbReference>
<evidence type="ECO:0000256" key="1">
    <source>
        <dbReference type="ARBA" id="ARBA00023015"/>
    </source>
</evidence>
<feature type="domain" description="HTH arsR-type" evidence="4">
    <location>
        <begin position="245"/>
        <end position="331"/>
    </location>
</feature>
<dbReference type="Gene3D" id="1.10.10.10">
    <property type="entry name" value="Winged helix-like DNA-binding domain superfamily/Winged helix DNA-binding domain"/>
    <property type="match status" value="1"/>
</dbReference>
<comment type="caution">
    <text evidence="5">The sequence shown here is derived from an EMBL/GenBank/DDBJ whole genome shotgun (WGS) entry which is preliminary data.</text>
</comment>
<keyword evidence="2 5" id="KW-0238">DNA-binding</keyword>
<evidence type="ECO:0000259" key="4">
    <source>
        <dbReference type="PROSITE" id="PS50987"/>
    </source>
</evidence>
<dbReference type="SUPFAM" id="SSF46785">
    <property type="entry name" value="Winged helix' DNA-binding domain"/>
    <property type="match status" value="1"/>
</dbReference>
<protein>
    <submittedName>
        <fullName evidence="5">DNA-binding transcriptional ArsR family regulator</fullName>
    </submittedName>
</protein>
<evidence type="ECO:0000256" key="2">
    <source>
        <dbReference type="ARBA" id="ARBA00023125"/>
    </source>
</evidence>